<dbReference type="SUPFAM" id="SSF51161">
    <property type="entry name" value="Trimeric LpxA-like enzymes"/>
    <property type="match status" value="1"/>
</dbReference>
<keyword evidence="6" id="KW-1185">Reference proteome</keyword>
<dbReference type="GO" id="GO:0005829">
    <property type="term" value="C:cytosol"/>
    <property type="evidence" value="ECO:0007669"/>
    <property type="project" value="TreeGrafter"/>
</dbReference>
<dbReference type="AlphaFoldDB" id="A1ZCK5"/>
<keyword evidence="2" id="KW-0808">Transferase</keyword>
<dbReference type="Pfam" id="PF14602">
    <property type="entry name" value="Hexapep_2"/>
    <property type="match status" value="1"/>
</dbReference>
<evidence type="ECO:0000256" key="1">
    <source>
        <dbReference type="ARBA" id="ARBA00007274"/>
    </source>
</evidence>
<dbReference type="InterPro" id="IPR018357">
    <property type="entry name" value="Hexapep_transf_CS"/>
</dbReference>
<dbReference type="GO" id="GO:0008374">
    <property type="term" value="F:O-acyltransferase activity"/>
    <property type="evidence" value="ECO:0007669"/>
    <property type="project" value="TreeGrafter"/>
</dbReference>
<dbReference type="eggNOG" id="COG0110">
    <property type="taxonomic scope" value="Bacteria"/>
</dbReference>
<organism evidence="5 6">
    <name type="scientific">Microscilla marina ATCC 23134</name>
    <dbReference type="NCBI Taxonomy" id="313606"/>
    <lineage>
        <taxon>Bacteria</taxon>
        <taxon>Pseudomonadati</taxon>
        <taxon>Bacteroidota</taxon>
        <taxon>Cytophagia</taxon>
        <taxon>Cytophagales</taxon>
        <taxon>Microscillaceae</taxon>
        <taxon>Microscilla</taxon>
    </lineage>
</organism>
<dbReference type="RefSeq" id="WP_002692899.1">
    <property type="nucleotide sequence ID" value="NZ_AAWS01000001.1"/>
</dbReference>
<dbReference type="InterPro" id="IPR051159">
    <property type="entry name" value="Hexapeptide_acetyltransf"/>
</dbReference>
<reference evidence="5 6" key="1">
    <citation type="submission" date="2007-01" db="EMBL/GenBank/DDBJ databases">
        <authorList>
            <person name="Haygood M."/>
            <person name="Podell S."/>
            <person name="Anderson C."/>
            <person name="Hopkinson B."/>
            <person name="Roe K."/>
            <person name="Barbeau K."/>
            <person name="Gaasterland T."/>
            <person name="Ferriera S."/>
            <person name="Johnson J."/>
            <person name="Kravitz S."/>
            <person name="Beeson K."/>
            <person name="Sutton G."/>
            <person name="Rogers Y.-H."/>
            <person name="Friedman R."/>
            <person name="Frazier M."/>
            <person name="Venter J.C."/>
        </authorList>
    </citation>
    <scope>NUCLEOTIDE SEQUENCE [LARGE SCALE GENOMIC DNA]</scope>
    <source>
        <strain evidence="5 6">ATCC 23134</strain>
    </source>
</reference>
<accession>A1ZCK5</accession>
<dbReference type="CDD" id="cd04647">
    <property type="entry name" value="LbH_MAT_like"/>
    <property type="match status" value="1"/>
</dbReference>
<dbReference type="EMBL" id="AAWS01000001">
    <property type="protein sequence ID" value="EAY32007.1"/>
    <property type="molecule type" value="Genomic_DNA"/>
</dbReference>
<proteinExistence type="inferred from homology"/>
<protein>
    <submittedName>
        <fullName evidence="5">Uncharacterized protein</fullName>
    </submittedName>
</protein>
<dbReference type="Gene3D" id="2.160.10.10">
    <property type="entry name" value="Hexapeptide repeat proteins"/>
    <property type="match status" value="1"/>
</dbReference>
<dbReference type="InterPro" id="IPR001451">
    <property type="entry name" value="Hexapep"/>
</dbReference>
<dbReference type="PROSITE" id="PS00101">
    <property type="entry name" value="HEXAPEP_TRANSFERASES"/>
    <property type="match status" value="1"/>
</dbReference>
<dbReference type="PANTHER" id="PTHR23416">
    <property type="entry name" value="SIALIC ACID SYNTHASE-RELATED"/>
    <property type="match status" value="1"/>
</dbReference>
<dbReference type="OrthoDB" id="9814490at2"/>
<dbReference type="Proteomes" id="UP000004095">
    <property type="component" value="Unassembled WGS sequence"/>
</dbReference>
<evidence type="ECO:0000256" key="3">
    <source>
        <dbReference type="ARBA" id="ARBA00022737"/>
    </source>
</evidence>
<keyword evidence="3" id="KW-0677">Repeat</keyword>
<keyword evidence="4" id="KW-0012">Acyltransferase</keyword>
<evidence type="ECO:0000256" key="4">
    <source>
        <dbReference type="ARBA" id="ARBA00023315"/>
    </source>
</evidence>
<evidence type="ECO:0000313" key="6">
    <source>
        <dbReference type="Proteomes" id="UP000004095"/>
    </source>
</evidence>
<evidence type="ECO:0000256" key="2">
    <source>
        <dbReference type="ARBA" id="ARBA00022679"/>
    </source>
</evidence>
<comment type="caution">
    <text evidence="5">The sequence shown here is derived from an EMBL/GenBank/DDBJ whole genome shotgun (WGS) entry which is preliminary data.</text>
</comment>
<dbReference type="InterPro" id="IPR011004">
    <property type="entry name" value="Trimer_LpxA-like_sf"/>
</dbReference>
<evidence type="ECO:0000313" key="5">
    <source>
        <dbReference type="EMBL" id="EAY32007.1"/>
    </source>
</evidence>
<comment type="similarity">
    <text evidence="1">Belongs to the transferase hexapeptide repeat family.</text>
</comment>
<dbReference type="PANTHER" id="PTHR23416:SF23">
    <property type="entry name" value="ACETYLTRANSFERASE C18B11.09C-RELATED"/>
    <property type="match status" value="1"/>
</dbReference>
<sequence>MKILKYLYFLLYLGKSALQYIKDTYLQYSIRQKLLFKGDFQIGKNVVINNYENFTPPVGGKIGDYSRILQVGFTGNIHRDQSITLGKGVIISRHVELTIWEHNHLIIKDHTSLQDNCKLLGGVTIERNCLLAPNVFMSSGNHYFSKNPFDLIKNQDKEVLSTEEGTLAHVKPIHVEEDCWIGLGSYVKRGVYIGRGAVVGAYTLVTRNIPPYSIQSGSPNTELKKRINFNPPTAIYAINELHWPYFYRGFAQQKTDRKESLKQNGLFAFEKALITLKKQVFSELKLNMFFSENFQPQLLAVKLNDVLLIQLHITSDKTEYIIPVPTEVYEKSIQNLSKFPDVLQKYHLFTFELMPKVNSSVSKYGVVSCEIY</sequence>
<gene>
    <name evidence="5" type="ORF">M23134_02036</name>
</gene>
<name>A1ZCK5_MICM2</name>